<reference evidence="2" key="1">
    <citation type="submission" date="2022-11" db="UniProtKB">
        <authorList>
            <consortium name="WormBaseParasite"/>
        </authorList>
    </citation>
    <scope>IDENTIFICATION</scope>
</reference>
<evidence type="ECO:0000313" key="2">
    <source>
        <dbReference type="WBParaSite" id="ES5_v2.g15139.t1"/>
    </source>
</evidence>
<evidence type="ECO:0000313" key="1">
    <source>
        <dbReference type="Proteomes" id="UP000887579"/>
    </source>
</evidence>
<sequence length="207" mass="23822">MLKEMSCVPIRQLLRNKAITSNETKSKESSLALRAQKKILGKLANRGVVKHFVNDASLRLFDGLFIILKDYYNEKDASKTIKNMLKIAIKMGVMVRENQLNPEQLRYLSDFQKKLESLTLTIMSFAKVDYSYDRNFLLSQLDSTKAKLDTLIGSTLSDKSKRRVSQIFGQISDSRLLDEMFIKKGAYHENFMHLIDDMEKLVDGDEL</sequence>
<proteinExistence type="predicted"/>
<organism evidence="1 2">
    <name type="scientific">Panagrolaimus sp. ES5</name>
    <dbReference type="NCBI Taxonomy" id="591445"/>
    <lineage>
        <taxon>Eukaryota</taxon>
        <taxon>Metazoa</taxon>
        <taxon>Ecdysozoa</taxon>
        <taxon>Nematoda</taxon>
        <taxon>Chromadorea</taxon>
        <taxon>Rhabditida</taxon>
        <taxon>Tylenchina</taxon>
        <taxon>Panagrolaimomorpha</taxon>
        <taxon>Panagrolaimoidea</taxon>
        <taxon>Panagrolaimidae</taxon>
        <taxon>Panagrolaimus</taxon>
    </lineage>
</organism>
<protein>
    <submittedName>
        <fullName evidence="2">Tumor necrosis factor alpha-induced protein 8-like protein</fullName>
    </submittedName>
</protein>
<name>A0AC34FDX8_9BILA</name>
<dbReference type="WBParaSite" id="ES5_v2.g15139.t1">
    <property type="protein sequence ID" value="ES5_v2.g15139.t1"/>
    <property type="gene ID" value="ES5_v2.g15139"/>
</dbReference>
<accession>A0AC34FDX8</accession>
<dbReference type="Proteomes" id="UP000887579">
    <property type="component" value="Unplaced"/>
</dbReference>